<evidence type="ECO:0008006" key="4">
    <source>
        <dbReference type="Google" id="ProtNLM"/>
    </source>
</evidence>
<proteinExistence type="predicted"/>
<evidence type="ECO:0000313" key="3">
    <source>
        <dbReference type="Proteomes" id="UP000186736"/>
    </source>
</evidence>
<organism evidence="2 3">
    <name type="scientific">Pseudomonas putida</name>
    <name type="common">Arthrobacter siderocapsulatus</name>
    <dbReference type="NCBI Taxonomy" id="303"/>
    <lineage>
        <taxon>Bacteria</taxon>
        <taxon>Pseudomonadati</taxon>
        <taxon>Pseudomonadota</taxon>
        <taxon>Gammaproteobacteria</taxon>
        <taxon>Pseudomonadales</taxon>
        <taxon>Pseudomonadaceae</taxon>
        <taxon>Pseudomonas</taxon>
    </lineage>
</organism>
<dbReference type="SUPFAM" id="SSF160214">
    <property type="entry name" value="FlaG-like"/>
    <property type="match status" value="1"/>
</dbReference>
<gene>
    <name evidence="2" type="ORF">PSEMO_16570</name>
</gene>
<sequence>MDMSVRLNASYPAPAAAAAQQEKTAEQGASDKVYSKPSLAAVDKQDQKRSDTDLQDAVKGLQDYVQSLQRNLEFSVDESTGTTVVKVVARDSGEVIRQIPSETALELAKSLQDVNSLLFDEKV</sequence>
<evidence type="ECO:0000256" key="1">
    <source>
        <dbReference type="SAM" id="MobiDB-lite"/>
    </source>
</evidence>
<dbReference type="PANTHER" id="PTHR37166">
    <property type="entry name" value="PROTEIN FLAG"/>
    <property type="match status" value="1"/>
</dbReference>
<dbReference type="Gene3D" id="3.30.160.170">
    <property type="entry name" value="FlaG-like"/>
    <property type="match status" value="1"/>
</dbReference>
<reference evidence="2 3" key="1">
    <citation type="submission" date="2016-10" db="EMBL/GenBank/DDBJ databases">
        <title>Genome Sequence of Pseudomonas putida GM4FR.</title>
        <authorList>
            <person name="Poehlein A."/>
            <person name="Wemheuer F."/>
            <person name="Hollensteiner J."/>
            <person name="Wemheuer B."/>
        </authorList>
    </citation>
    <scope>NUCLEOTIDE SEQUENCE [LARGE SCALE GENOMIC DNA]</scope>
    <source>
        <strain evidence="2 3">GM4FR</strain>
    </source>
</reference>
<dbReference type="RefSeq" id="WP_075802655.1">
    <property type="nucleotide sequence ID" value="NZ_MKZO01000012.1"/>
</dbReference>
<dbReference type="PANTHER" id="PTHR37166:SF1">
    <property type="entry name" value="PROTEIN FLAG"/>
    <property type="match status" value="1"/>
</dbReference>
<accession>A0A1Q9R830</accession>
<protein>
    <recommendedName>
        <fullName evidence="4">Flagellar biosynthesis protein FlaG</fullName>
    </recommendedName>
</protein>
<dbReference type="Pfam" id="PF03646">
    <property type="entry name" value="FlaG"/>
    <property type="match status" value="1"/>
</dbReference>
<dbReference type="InterPro" id="IPR005186">
    <property type="entry name" value="FlaG"/>
</dbReference>
<dbReference type="EMBL" id="MKZO01000012">
    <property type="protein sequence ID" value="OLS63518.1"/>
    <property type="molecule type" value="Genomic_DNA"/>
</dbReference>
<name>A0A1Q9R830_PSEPU</name>
<feature type="compositionally biased region" description="Basic and acidic residues" evidence="1">
    <location>
        <begin position="43"/>
        <end position="52"/>
    </location>
</feature>
<feature type="region of interest" description="Disordered" evidence="1">
    <location>
        <begin position="1"/>
        <end position="53"/>
    </location>
</feature>
<evidence type="ECO:0000313" key="2">
    <source>
        <dbReference type="EMBL" id="OLS63518.1"/>
    </source>
</evidence>
<dbReference type="OrthoDB" id="5741693at2"/>
<dbReference type="InterPro" id="IPR035924">
    <property type="entry name" value="FlaG-like_sf"/>
</dbReference>
<comment type="caution">
    <text evidence="2">The sequence shown here is derived from an EMBL/GenBank/DDBJ whole genome shotgun (WGS) entry which is preliminary data.</text>
</comment>
<dbReference type="Proteomes" id="UP000186736">
    <property type="component" value="Unassembled WGS sequence"/>
</dbReference>
<dbReference type="AlphaFoldDB" id="A0A1Q9R830"/>